<dbReference type="Gene3D" id="2.60.120.620">
    <property type="entry name" value="q2cbj1_9rhob like domain"/>
    <property type="match status" value="1"/>
</dbReference>
<proteinExistence type="predicted"/>
<dbReference type="GO" id="GO:0005506">
    <property type="term" value="F:iron ion binding"/>
    <property type="evidence" value="ECO:0007669"/>
    <property type="project" value="UniProtKB-ARBA"/>
</dbReference>
<dbReference type="GO" id="GO:0016706">
    <property type="term" value="F:2-oxoglutarate-dependent dioxygenase activity"/>
    <property type="evidence" value="ECO:0007669"/>
    <property type="project" value="UniProtKB-ARBA"/>
</dbReference>
<dbReference type="EMBL" id="JEMB01003423">
    <property type="protein sequence ID" value="KYF72735.1"/>
    <property type="molecule type" value="Genomic_DNA"/>
</dbReference>
<dbReference type="PANTHER" id="PTHR20883">
    <property type="entry name" value="PHYTANOYL-COA DIOXYGENASE DOMAIN CONTAINING 1"/>
    <property type="match status" value="1"/>
</dbReference>
<dbReference type="PANTHER" id="PTHR20883:SF49">
    <property type="entry name" value="PHYTANOYL-COA DIOXYGENASE"/>
    <property type="match status" value="1"/>
</dbReference>
<dbReference type="InterPro" id="IPR008775">
    <property type="entry name" value="Phytyl_CoA_dOase-like"/>
</dbReference>
<evidence type="ECO:0000313" key="1">
    <source>
        <dbReference type="EMBL" id="KYF72735.1"/>
    </source>
</evidence>
<dbReference type="Pfam" id="PF05721">
    <property type="entry name" value="PhyH"/>
    <property type="match status" value="1"/>
</dbReference>
<name>A0A150QXR6_SORCE</name>
<reference evidence="1 2" key="1">
    <citation type="submission" date="2014-02" db="EMBL/GenBank/DDBJ databases">
        <title>The small core and large imbalanced accessory genome model reveals a collaborative survival strategy of Sorangium cellulosum strains in nature.</title>
        <authorList>
            <person name="Han K."/>
            <person name="Peng R."/>
            <person name="Blom J."/>
            <person name="Li Y.-Z."/>
        </authorList>
    </citation>
    <scope>NUCLEOTIDE SEQUENCE [LARGE SCALE GENOMIC DNA]</scope>
    <source>
        <strain evidence="1 2">So0011-07</strain>
    </source>
</reference>
<protein>
    <recommendedName>
        <fullName evidence="3">Phytanoyl-CoA dioxygenase</fullName>
    </recommendedName>
</protein>
<dbReference type="Proteomes" id="UP000075635">
    <property type="component" value="Unassembled WGS sequence"/>
</dbReference>
<evidence type="ECO:0000313" key="2">
    <source>
        <dbReference type="Proteomes" id="UP000075635"/>
    </source>
</evidence>
<sequence>MNRRPPRPITEEEIRTYEEDGVVRLEGMFDEEWCERSLAVTLRLMESGQGRPRVVTKPGNPARFYGNVYMSKFDEAFLALRSDSPAPEIAATLMRVDAVRFFYDQLFVKEPGAAAPTHWHHDLPYWPFRGNHLISLWIALTPVTRASSGVEYLLGSHRWPKFYRPVTIDEDPAFANPDFEPCPDFSLRRGEPGLRFQSWDLQPGDVVCHHPLIVHGAGGNTSATQLRAGVSIRYLGSDVQWDPRPYTIPLGKPSGISPGEFPADDGLFPVIWRRSP</sequence>
<dbReference type="AlphaFoldDB" id="A0A150QXR6"/>
<evidence type="ECO:0008006" key="3">
    <source>
        <dbReference type="Google" id="ProtNLM"/>
    </source>
</evidence>
<organism evidence="1 2">
    <name type="scientific">Sorangium cellulosum</name>
    <name type="common">Polyangium cellulosum</name>
    <dbReference type="NCBI Taxonomy" id="56"/>
    <lineage>
        <taxon>Bacteria</taxon>
        <taxon>Pseudomonadati</taxon>
        <taxon>Myxococcota</taxon>
        <taxon>Polyangia</taxon>
        <taxon>Polyangiales</taxon>
        <taxon>Polyangiaceae</taxon>
        <taxon>Sorangium</taxon>
    </lineage>
</organism>
<comment type="caution">
    <text evidence="1">The sequence shown here is derived from an EMBL/GenBank/DDBJ whole genome shotgun (WGS) entry which is preliminary data.</text>
</comment>
<accession>A0A150QXR6</accession>
<gene>
    <name evidence="1" type="ORF">BE17_43600</name>
</gene>
<dbReference type="SUPFAM" id="SSF51197">
    <property type="entry name" value="Clavaminate synthase-like"/>
    <property type="match status" value="1"/>
</dbReference>